<dbReference type="Proteomes" id="UP001500795">
    <property type="component" value="Unassembled WGS sequence"/>
</dbReference>
<evidence type="ECO:0000256" key="7">
    <source>
        <dbReference type="SAM" id="Coils"/>
    </source>
</evidence>
<evidence type="ECO:0000256" key="10">
    <source>
        <dbReference type="SAM" id="SignalP"/>
    </source>
</evidence>
<feature type="domain" description="Mechanosensitive ion channel MscS porin" evidence="13">
    <location>
        <begin position="36"/>
        <end position="262"/>
    </location>
</feature>
<reference evidence="17" key="1">
    <citation type="journal article" date="2019" name="Int. J. Syst. Evol. Microbiol.">
        <title>The Global Catalogue of Microorganisms (GCM) 10K type strain sequencing project: providing services to taxonomists for standard genome sequencing and annotation.</title>
        <authorList>
            <consortium name="The Broad Institute Genomics Platform"/>
            <consortium name="The Broad Institute Genome Sequencing Center for Infectious Disease"/>
            <person name="Wu L."/>
            <person name="Ma J."/>
        </authorList>
    </citation>
    <scope>NUCLEOTIDE SEQUENCE [LARGE SCALE GENOMIC DNA]</scope>
    <source>
        <strain evidence="17">JCM 17110</strain>
    </source>
</reference>
<feature type="transmembrane region" description="Helical" evidence="9">
    <location>
        <begin position="569"/>
        <end position="594"/>
    </location>
</feature>
<dbReference type="InterPro" id="IPR011066">
    <property type="entry name" value="MscS_channel_C_sf"/>
</dbReference>
<comment type="caution">
    <text evidence="16">The sequence shown here is derived from an EMBL/GenBank/DDBJ whole genome shotgun (WGS) entry which is preliminary data.</text>
</comment>
<feature type="domain" description="Mechanosensitive ion channel MscS C-terminal" evidence="14">
    <location>
        <begin position="1004"/>
        <end position="1085"/>
    </location>
</feature>
<protein>
    <submittedName>
        <fullName evidence="16">Miniconductance mechanosensitive channel MscM</fullName>
    </submittedName>
</protein>
<evidence type="ECO:0000256" key="1">
    <source>
        <dbReference type="ARBA" id="ARBA00004651"/>
    </source>
</evidence>
<evidence type="ECO:0000259" key="15">
    <source>
        <dbReference type="Pfam" id="PF21088"/>
    </source>
</evidence>
<comment type="similarity">
    <text evidence="2">Belongs to the MscS (TC 1.A.23) family.</text>
</comment>
<dbReference type="PANTHER" id="PTHR30347:SF9">
    <property type="entry name" value="MINICONDUCTANCE MECHANOSENSITIVE CHANNEL MSCM"/>
    <property type="match status" value="1"/>
</dbReference>
<feature type="transmembrane region" description="Helical" evidence="9">
    <location>
        <begin position="636"/>
        <end position="655"/>
    </location>
</feature>
<dbReference type="SUPFAM" id="SSF82861">
    <property type="entry name" value="Mechanosensitive channel protein MscS (YggB), transmembrane region"/>
    <property type="match status" value="1"/>
</dbReference>
<feature type="transmembrane region" description="Helical" evidence="9">
    <location>
        <begin position="481"/>
        <end position="497"/>
    </location>
</feature>
<evidence type="ECO:0000259" key="12">
    <source>
        <dbReference type="Pfam" id="PF12794"/>
    </source>
</evidence>
<feature type="signal peptide" evidence="10">
    <location>
        <begin position="1"/>
        <end position="20"/>
    </location>
</feature>
<dbReference type="SUPFAM" id="SSF82689">
    <property type="entry name" value="Mechanosensitive channel protein MscS (YggB), C-terminal domain"/>
    <property type="match status" value="1"/>
</dbReference>
<feature type="compositionally biased region" description="Basic and acidic residues" evidence="8">
    <location>
        <begin position="748"/>
        <end position="763"/>
    </location>
</feature>
<feature type="transmembrane region" description="Helical" evidence="9">
    <location>
        <begin position="882"/>
        <end position="906"/>
    </location>
</feature>
<dbReference type="Gene3D" id="1.10.287.1260">
    <property type="match status" value="1"/>
</dbReference>
<dbReference type="InterPro" id="IPR049278">
    <property type="entry name" value="MS_channel_C"/>
</dbReference>
<keyword evidence="10" id="KW-0732">Signal</keyword>
<dbReference type="RefSeq" id="WP_344959831.1">
    <property type="nucleotide sequence ID" value="NZ_BAABCX010000006.1"/>
</dbReference>
<dbReference type="InterPro" id="IPR011014">
    <property type="entry name" value="MscS_channel_TM-2"/>
</dbReference>
<evidence type="ECO:0000256" key="6">
    <source>
        <dbReference type="ARBA" id="ARBA00023136"/>
    </source>
</evidence>
<feature type="chain" id="PRO_5047398182" evidence="10">
    <location>
        <begin position="21"/>
        <end position="1108"/>
    </location>
</feature>
<keyword evidence="5 9" id="KW-1133">Transmembrane helix</keyword>
<feature type="transmembrane region" description="Helical" evidence="9">
    <location>
        <begin position="912"/>
        <end position="941"/>
    </location>
</feature>
<dbReference type="Pfam" id="PF21088">
    <property type="entry name" value="MS_channel_1st"/>
    <property type="match status" value="1"/>
</dbReference>
<feature type="domain" description="Mechanosensitive ion channel inner membrane" evidence="12">
    <location>
        <begin position="487"/>
        <end position="825"/>
    </location>
</feature>
<dbReference type="InterPro" id="IPR024393">
    <property type="entry name" value="MscS_porin"/>
</dbReference>
<proteinExistence type="inferred from homology"/>
<dbReference type="InterPro" id="IPR049142">
    <property type="entry name" value="MS_channel_1st"/>
</dbReference>
<evidence type="ECO:0000313" key="16">
    <source>
        <dbReference type="EMBL" id="GAA3549487.1"/>
    </source>
</evidence>
<keyword evidence="7" id="KW-0175">Coiled coil</keyword>
<feature type="transmembrane region" description="Helical" evidence="9">
    <location>
        <begin position="710"/>
        <end position="730"/>
    </location>
</feature>
<feature type="region of interest" description="Disordered" evidence="8">
    <location>
        <begin position="748"/>
        <end position="779"/>
    </location>
</feature>
<keyword evidence="3" id="KW-1003">Cell membrane</keyword>
<evidence type="ECO:0000313" key="17">
    <source>
        <dbReference type="Proteomes" id="UP001500795"/>
    </source>
</evidence>
<dbReference type="Pfam" id="PF12794">
    <property type="entry name" value="MscS_TM"/>
    <property type="match status" value="1"/>
</dbReference>
<feature type="transmembrane region" description="Helical" evidence="9">
    <location>
        <begin position="676"/>
        <end position="698"/>
    </location>
</feature>
<feature type="transmembrane region" description="Helical" evidence="9">
    <location>
        <begin position="791"/>
        <end position="809"/>
    </location>
</feature>
<feature type="coiled-coil region" evidence="7">
    <location>
        <begin position="110"/>
        <end position="165"/>
    </location>
</feature>
<organism evidence="16 17">
    <name type="scientific">Zobellella aerophila</name>
    <dbReference type="NCBI Taxonomy" id="870480"/>
    <lineage>
        <taxon>Bacteria</taxon>
        <taxon>Pseudomonadati</taxon>
        <taxon>Pseudomonadota</taxon>
        <taxon>Gammaproteobacteria</taxon>
        <taxon>Aeromonadales</taxon>
        <taxon>Aeromonadaceae</taxon>
        <taxon>Zobellella</taxon>
    </lineage>
</organism>
<keyword evidence="17" id="KW-1185">Reference proteome</keyword>
<accession>A0ABP6WE31</accession>
<feature type="domain" description="Mechanosensitive ion channel transmembrane helices 2/3" evidence="15">
    <location>
        <begin position="886"/>
        <end position="927"/>
    </location>
</feature>
<keyword evidence="6 9" id="KW-0472">Membrane</keyword>
<dbReference type="Pfam" id="PF00924">
    <property type="entry name" value="MS_channel_2nd"/>
    <property type="match status" value="1"/>
</dbReference>
<evidence type="ECO:0000259" key="14">
    <source>
        <dbReference type="Pfam" id="PF21082"/>
    </source>
</evidence>
<evidence type="ECO:0000256" key="2">
    <source>
        <dbReference type="ARBA" id="ARBA00008017"/>
    </source>
</evidence>
<feature type="transmembrane region" description="Helical" evidence="9">
    <location>
        <begin position="528"/>
        <end position="549"/>
    </location>
</feature>
<evidence type="ECO:0000256" key="4">
    <source>
        <dbReference type="ARBA" id="ARBA00022692"/>
    </source>
</evidence>
<dbReference type="Gene3D" id="2.30.30.60">
    <property type="match status" value="1"/>
</dbReference>
<dbReference type="SUPFAM" id="SSF50182">
    <property type="entry name" value="Sm-like ribonucleoproteins"/>
    <property type="match status" value="1"/>
</dbReference>
<gene>
    <name evidence="16" type="primary">mscM</name>
    <name evidence="16" type="ORF">GCM10022394_32060</name>
</gene>
<keyword evidence="4 9" id="KW-0812">Transmembrane</keyword>
<evidence type="ECO:0000256" key="5">
    <source>
        <dbReference type="ARBA" id="ARBA00022989"/>
    </source>
</evidence>
<dbReference type="Pfam" id="PF12795">
    <property type="entry name" value="MscS_porin"/>
    <property type="match status" value="1"/>
</dbReference>
<name>A0ABP6WE31_9GAMM</name>
<feature type="coiled-coil region" evidence="7">
    <location>
        <begin position="211"/>
        <end position="302"/>
    </location>
</feature>
<evidence type="ECO:0000256" key="8">
    <source>
        <dbReference type="SAM" id="MobiDB-lite"/>
    </source>
</evidence>
<dbReference type="InterPro" id="IPR010920">
    <property type="entry name" value="LSM_dom_sf"/>
</dbReference>
<evidence type="ECO:0000256" key="3">
    <source>
        <dbReference type="ARBA" id="ARBA00022475"/>
    </source>
</evidence>
<dbReference type="InterPro" id="IPR023408">
    <property type="entry name" value="MscS_beta-dom_sf"/>
</dbReference>
<feature type="transmembrane region" description="Helical" evidence="9">
    <location>
        <begin position="606"/>
        <end position="624"/>
    </location>
</feature>
<dbReference type="InterPro" id="IPR052702">
    <property type="entry name" value="MscS-like_channel"/>
</dbReference>
<dbReference type="NCBIfam" id="NF008180">
    <property type="entry name" value="PRK10929.1"/>
    <property type="match status" value="1"/>
</dbReference>
<feature type="transmembrane region" description="Helical" evidence="9">
    <location>
        <begin position="845"/>
        <end position="862"/>
    </location>
</feature>
<evidence type="ECO:0000256" key="9">
    <source>
        <dbReference type="SAM" id="Phobius"/>
    </source>
</evidence>
<comment type="subcellular location">
    <subcellularLocation>
        <location evidence="1">Cell membrane</location>
        <topology evidence="1">Multi-pass membrane protein</topology>
    </subcellularLocation>
</comment>
<evidence type="ECO:0000259" key="11">
    <source>
        <dbReference type="Pfam" id="PF00924"/>
    </source>
</evidence>
<evidence type="ECO:0000259" key="13">
    <source>
        <dbReference type="Pfam" id="PF12795"/>
    </source>
</evidence>
<dbReference type="PANTHER" id="PTHR30347">
    <property type="entry name" value="POTASSIUM CHANNEL RELATED"/>
    <property type="match status" value="1"/>
</dbReference>
<feature type="domain" description="Mechanosensitive ion channel MscS" evidence="11">
    <location>
        <begin position="929"/>
        <end position="994"/>
    </location>
</feature>
<dbReference type="InterPro" id="IPR006685">
    <property type="entry name" value="MscS_channel_2nd"/>
</dbReference>
<dbReference type="Pfam" id="PF21082">
    <property type="entry name" value="MS_channel_3rd"/>
    <property type="match status" value="1"/>
</dbReference>
<dbReference type="EMBL" id="BAABCX010000006">
    <property type="protein sequence ID" value="GAA3549487.1"/>
    <property type="molecule type" value="Genomic_DNA"/>
</dbReference>
<dbReference type="InterPro" id="IPR025692">
    <property type="entry name" value="MscS_IM_dom1"/>
</dbReference>
<sequence length="1108" mass="125908">MLAPILLLLSLLFIPAVVQADQTAADIEALLAEVPKGDKPELQRLRDSYGQALQLVREGERYQQQAIELKEFMDSYPTKSKKLEQQLKNFKPTDTAGIADLTEEAAQLALVSAQTRRLKLSQQREELNNALNLLELSDSGLLDLLNDLRQRLLKTQKSLDELQLDESQGRQQAANRILALVREQALQKRIQAVELEQLSSANRNRMDRLTLDLLQKQIADLDIRIEALQNRQNELRRETTEATIAESDRLLGEVMSDTPLLSKQQELNQQLSTQLSDRSRAIEALQQEYQAVEQSAGELATMQANLKEQLEWLQVSRGFGENLRNRLNDLPAPYPLPQLEARIVQSRVDKYSFQETLDNLQTNGYSENLRLAQQDPELDAEQLAQLEELLSTQQRLLERLIVATENYIHEQTRLKVAYSRQNNQLAEIKALTDERLFWLPDLRPLDGHFPQALAETLGWLLKAKTWTALPRSLLQQGTANLTLYGLGSLVVLYLWYLSRRSLKDYLADISPRIGKVTLDKYQYTFNTLLLSLLSALPLPALLSLLGNAIDSTWAPPIVGALAHGLRELMAPVFILLVVGNLMRSNGLLVVHFSLSRQKVQRIRRQFQTLMLMLLPALLLFYVSQEFREFSLYDTQGRLSFMFGCVLISLFSWRMYREGLPLLITTPKREHLTYVNHLLWAVLIISPLIAMLSAMMGYLFTAYTLLRQLEVSVLVGVSFLLFYHLVSRWMLLQRRRLAFERAKSKRAEMLAQRGKDRGKQKEDGVEPQTSSEMEVTEEPEVDLNTISSQSLGLLRSALMFGYVLGLMLLWSELNTAFSFLDTIEVWQVSSTLAGEDSLVPISLKDLVIAVFVVVLTLVTARNLPGLMELSLLQRLDLSPGTGFAITTISKYVVLIVGSFTTFAMLGIDWSKTQWLVAALSVGLGFGLQEIFANFVSGLIILFEKPIRIGDTVTIRDLTGTISKIKTRATTIMDWDRREIIVPNKAFITEQFINWSLSDAITRVKLLIRVRLDADVELVQALTHEAIAECKLILDSPVPEVFLVEMTDSALVYEVRVYVNDMSHRMPMTHELHNLLLERLRRHDIKIPHQQIDIRLVGEQPIRTTDVGRG</sequence>
<dbReference type="Gene3D" id="3.30.70.100">
    <property type="match status" value="1"/>
</dbReference>